<dbReference type="CDD" id="cd12215">
    <property type="entry name" value="ChiC_BD"/>
    <property type="match status" value="2"/>
</dbReference>
<dbReference type="Gene3D" id="3.20.20.80">
    <property type="entry name" value="Glycosidases"/>
    <property type="match status" value="1"/>
</dbReference>
<accession>A0ABS1SJF8</accession>
<feature type="region of interest" description="Disordered" evidence="2">
    <location>
        <begin position="324"/>
        <end position="343"/>
    </location>
</feature>
<evidence type="ECO:0000313" key="6">
    <source>
        <dbReference type="Proteomes" id="UP001645859"/>
    </source>
</evidence>
<keyword evidence="3" id="KW-0812">Transmembrane</keyword>
<evidence type="ECO:0000256" key="3">
    <source>
        <dbReference type="SAM" id="Phobius"/>
    </source>
</evidence>
<reference evidence="5 6" key="1">
    <citation type="submission" date="2018-09" db="EMBL/GenBank/DDBJ databases">
        <title>Comparative genomics of Leucobacter spp.</title>
        <authorList>
            <person name="Reis A.C."/>
            <person name="Kolvenbach B.A."/>
            <person name="Corvini P.F.X."/>
            <person name="Nunes O.C."/>
        </authorList>
    </citation>
    <scope>NUCLEOTIDE SEQUENCE [LARGE SCALE GENOMIC DNA]</scope>
    <source>
        <strain evidence="5 6">TAN 31504</strain>
    </source>
</reference>
<dbReference type="SMART" id="SM00495">
    <property type="entry name" value="ChtBD3"/>
    <property type="match status" value="2"/>
</dbReference>
<dbReference type="Gene3D" id="2.10.10.20">
    <property type="entry name" value="Carbohydrate-binding module superfamily 5/12"/>
    <property type="match status" value="2"/>
</dbReference>
<dbReference type="PANTHER" id="PTHR42976">
    <property type="entry name" value="BIFUNCTIONAL CHITINASE/LYSOZYME-RELATED"/>
    <property type="match status" value="1"/>
</dbReference>
<protein>
    <submittedName>
        <fullName evidence="5">Glycosyl hydrolase family 18</fullName>
    </submittedName>
</protein>
<dbReference type="Pfam" id="PF02839">
    <property type="entry name" value="CBM_5_12"/>
    <property type="match status" value="1"/>
</dbReference>
<keyword evidence="3" id="KW-1133">Transmembrane helix</keyword>
<dbReference type="PANTHER" id="PTHR42976:SF1">
    <property type="entry name" value="GH18 DOMAIN-CONTAINING PROTEIN-RELATED"/>
    <property type="match status" value="1"/>
</dbReference>
<dbReference type="InterPro" id="IPR052750">
    <property type="entry name" value="GH18_Chitinase"/>
</dbReference>
<feature type="domain" description="Chitin-binding type-3" evidence="4">
    <location>
        <begin position="451"/>
        <end position="499"/>
    </location>
</feature>
<dbReference type="EMBL" id="QYAC01000005">
    <property type="protein sequence ID" value="MBL3679619.1"/>
    <property type="molecule type" value="Genomic_DNA"/>
</dbReference>
<name>A0ABS1SJF8_9MICO</name>
<evidence type="ECO:0000313" key="5">
    <source>
        <dbReference type="EMBL" id="MBL3679619.1"/>
    </source>
</evidence>
<organism evidence="5 6">
    <name type="scientific">Leucobacter chromiireducens subsp. solipictus</name>
    <dbReference type="NCBI Taxonomy" id="398235"/>
    <lineage>
        <taxon>Bacteria</taxon>
        <taxon>Bacillati</taxon>
        <taxon>Actinomycetota</taxon>
        <taxon>Actinomycetes</taxon>
        <taxon>Micrococcales</taxon>
        <taxon>Microbacteriaceae</taxon>
        <taxon>Leucobacter</taxon>
    </lineage>
</organism>
<evidence type="ECO:0000259" key="4">
    <source>
        <dbReference type="SMART" id="SM00495"/>
    </source>
</evidence>
<keyword evidence="1 5" id="KW-0378">Hydrolase</keyword>
<gene>
    <name evidence="5" type="ORF">D3230_09995</name>
</gene>
<dbReference type="SUPFAM" id="SSF51445">
    <property type="entry name" value="(Trans)glycosidases"/>
    <property type="match status" value="1"/>
</dbReference>
<proteinExistence type="predicted"/>
<keyword evidence="3" id="KW-0472">Membrane</keyword>
<dbReference type="InterPro" id="IPR036573">
    <property type="entry name" value="CBM_sf_5/12"/>
</dbReference>
<dbReference type="GO" id="GO:0016787">
    <property type="term" value="F:hydrolase activity"/>
    <property type="evidence" value="ECO:0007669"/>
    <property type="project" value="UniProtKB-KW"/>
</dbReference>
<dbReference type="Proteomes" id="UP001645859">
    <property type="component" value="Unassembled WGS sequence"/>
</dbReference>
<sequence>MSKWFPGRKLSWLRLSVLLIVVAALVGGGIFGWGQWQDQREASEQHPWSDGYVDVTATPSFPFESPGSAGPKNVALAFVVGDPGAACSPAWGGVYGLDEAEQMLDLDRRLARLRNLGGSAMVAFGGQANSDLALECTDREALTDGYRQVVERYELASIDMDLEGEMLADRAAVERQARAIHEVQASVSDGLDVWLTLPIAPSGLTEDGLAAVRSYLDAGVTVAGVNAMTMNYNSGLDEPLIDTIRGSLTALHGQVRALAQETGTPIGEATAWSRIGATPMIGQNDVRDEVFTIADARALSEFAAEHGMARLSMWSLNRDRECDANWPDPKQVSDSCSGVDQGDERFSRTLAGERSGAIAQPTPTPQPVDPDHGAAVDDPETSPYPVWNSDAAYPAETKVVWRRNVYEAKWWTQAEQPDEPSESGAQPWRLLGPVLPGETPIERPKLPEGAYPAWSHATEYRQGDRVIFDGIGYEARWWTTGESPDAALVLPQNSPWRMLSDREVAEVQGGTAPAAERETQRTPE</sequence>
<feature type="transmembrane region" description="Helical" evidence="3">
    <location>
        <begin position="12"/>
        <end position="36"/>
    </location>
</feature>
<dbReference type="InterPro" id="IPR003610">
    <property type="entry name" value="CBM5/12"/>
</dbReference>
<feature type="domain" description="Chitin-binding type-3" evidence="4">
    <location>
        <begin position="384"/>
        <end position="431"/>
    </location>
</feature>
<keyword evidence="6" id="KW-1185">Reference proteome</keyword>
<dbReference type="CDD" id="cd06543">
    <property type="entry name" value="GH18_PF-ChiA-like"/>
    <property type="match status" value="1"/>
</dbReference>
<dbReference type="InterPro" id="IPR017853">
    <property type="entry name" value="GH"/>
</dbReference>
<evidence type="ECO:0000256" key="1">
    <source>
        <dbReference type="ARBA" id="ARBA00022801"/>
    </source>
</evidence>
<evidence type="ECO:0000256" key="2">
    <source>
        <dbReference type="SAM" id="MobiDB-lite"/>
    </source>
</evidence>
<feature type="region of interest" description="Disordered" evidence="2">
    <location>
        <begin position="352"/>
        <end position="389"/>
    </location>
</feature>
<dbReference type="RefSeq" id="WP_202344905.1">
    <property type="nucleotide sequence ID" value="NZ_BAAAPI010000014.1"/>
</dbReference>
<dbReference type="SUPFAM" id="SSF51055">
    <property type="entry name" value="Carbohydrate binding domain"/>
    <property type="match status" value="2"/>
</dbReference>
<comment type="caution">
    <text evidence="5">The sequence shown here is derived from an EMBL/GenBank/DDBJ whole genome shotgun (WGS) entry which is preliminary data.</text>
</comment>